<reference evidence="2" key="1">
    <citation type="submission" date="2018-02" db="EMBL/GenBank/DDBJ databases">
        <title>Rhizophora mucronata_Transcriptome.</title>
        <authorList>
            <person name="Meera S.P."/>
            <person name="Sreeshan A."/>
            <person name="Augustine A."/>
        </authorList>
    </citation>
    <scope>NUCLEOTIDE SEQUENCE</scope>
    <source>
        <tissue evidence="2">Leaf</tissue>
    </source>
</reference>
<evidence type="ECO:0000256" key="1">
    <source>
        <dbReference type="SAM" id="MobiDB-lite"/>
    </source>
</evidence>
<protein>
    <submittedName>
        <fullName evidence="2">Uncharacterized protein</fullName>
    </submittedName>
</protein>
<proteinExistence type="predicted"/>
<organism evidence="2">
    <name type="scientific">Rhizophora mucronata</name>
    <name type="common">Asiatic mangrove</name>
    <dbReference type="NCBI Taxonomy" id="61149"/>
    <lineage>
        <taxon>Eukaryota</taxon>
        <taxon>Viridiplantae</taxon>
        <taxon>Streptophyta</taxon>
        <taxon>Embryophyta</taxon>
        <taxon>Tracheophyta</taxon>
        <taxon>Spermatophyta</taxon>
        <taxon>Magnoliopsida</taxon>
        <taxon>eudicotyledons</taxon>
        <taxon>Gunneridae</taxon>
        <taxon>Pentapetalae</taxon>
        <taxon>rosids</taxon>
        <taxon>fabids</taxon>
        <taxon>Malpighiales</taxon>
        <taxon>Rhizophoraceae</taxon>
        <taxon>Rhizophora</taxon>
    </lineage>
</organism>
<evidence type="ECO:0000313" key="2">
    <source>
        <dbReference type="EMBL" id="MBW82948.1"/>
    </source>
</evidence>
<dbReference type="EMBL" id="GGEC01002465">
    <property type="protein sequence ID" value="MBW82948.1"/>
    <property type="molecule type" value="Transcribed_RNA"/>
</dbReference>
<accession>A0A2P2IP07</accession>
<feature type="region of interest" description="Disordered" evidence="1">
    <location>
        <begin position="1"/>
        <end position="23"/>
    </location>
</feature>
<dbReference type="AlphaFoldDB" id="A0A2P2IP07"/>
<name>A0A2P2IP07_RHIMU</name>
<sequence>MLKEPNTPSIGTTTYSHFHNPINTNSKVKHHKLIPAT</sequence>